<dbReference type="Pfam" id="PF00125">
    <property type="entry name" value="Histone"/>
    <property type="match status" value="1"/>
</dbReference>
<dbReference type="SMART" id="SM00427">
    <property type="entry name" value="H2B"/>
    <property type="match status" value="1"/>
</dbReference>
<dbReference type="PANTHER" id="PTHR23428">
    <property type="entry name" value="HISTONE H2B"/>
    <property type="match status" value="1"/>
</dbReference>
<accession>A0A8C0W2Y1</accession>
<evidence type="ECO:0000313" key="4">
    <source>
        <dbReference type="Proteomes" id="UP001732720"/>
    </source>
</evidence>
<dbReference type="Gene3D" id="1.10.20.10">
    <property type="entry name" value="Histone, subunit A"/>
    <property type="match status" value="1"/>
</dbReference>
<dbReference type="FunFam" id="1.10.20.10:FF:000043">
    <property type="entry name" value="Histone H2B"/>
    <property type="match status" value="1"/>
</dbReference>
<dbReference type="OrthoDB" id="9448092at2759"/>
<dbReference type="GO" id="GO:0003677">
    <property type="term" value="F:DNA binding"/>
    <property type="evidence" value="ECO:0007669"/>
    <property type="project" value="InterPro"/>
</dbReference>
<dbReference type="InterPro" id="IPR000558">
    <property type="entry name" value="Histone_H2B"/>
</dbReference>
<reference evidence="5" key="2">
    <citation type="submission" date="2025-04" db="UniProtKB">
        <authorList>
            <consortium name="RefSeq"/>
        </authorList>
    </citation>
    <scope>IDENTIFICATION</scope>
    <source>
        <tissue evidence="5">Leukocyte</tissue>
    </source>
</reference>
<keyword evidence="4" id="KW-1185">Reference proteome</keyword>
<dbReference type="Proteomes" id="UP001732720">
    <property type="component" value="Chromosome 6"/>
</dbReference>
<dbReference type="KEGG" id="ccan:109680353"/>
<name>A0A8C0W2Y1_CASCN</name>
<dbReference type="GeneID" id="109680353"/>
<dbReference type="SUPFAM" id="SSF47113">
    <property type="entry name" value="Histone-fold"/>
    <property type="match status" value="1"/>
</dbReference>
<evidence type="ECO:0000313" key="3">
    <source>
        <dbReference type="Ensembl" id="ENSCCNP00000004722.1"/>
    </source>
</evidence>
<evidence type="ECO:0000313" key="5">
    <source>
        <dbReference type="RefSeq" id="XP_020010821.1"/>
    </source>
</evidence>
<evidence type="ECO:0000256" key="1">
    <source>
        <dbReference type="ARBA" id="ARBA00006846"/>
    </source>
</evidence>
<dbReference type="CDD" id="cd22910">
    <property type="entry name" value="HFD_H2B"/>
    <property type="match status" value="1"/>
</dbReference>
<dbReference type="InterPro" id="IPR009072">
    <property type="entry name" value="Histone-fold"/>
</dbReference>
<dbReference type="AlphaFoldDB" id="A0A8C0W2Y1"/>
<organism evidence="3">
    <name type="scientific">Castor canadensis</name>
    <name type="common">American beaver</name>
    <dbReference type="NCBI Taxonomy" id="51338"/>
    <lineage>
        <taxon>Eukaryota</taxon>
        <taxon>Metazoa</taxon>
        <taxon>Chordata</taxon>
        <taxon>Craniata</taxon>
        <taxon>Vertebrata</taxon>
        <taxon>Euteleostomi</taxon>
        <taxon>Mammalia</taxon>
        <taxon>Eutheria</taxon>
        <taxon>Euarchontoglires</taxon>
        <taxon>Glires</taxon>
        <taxon>Rodentia</taxon>
        <taxon>Castorimorpha</taxon>
        <taxon>Castoridae</taxon>
        <taxon>Castor</taxon>
    </lineage>
</organism>
<reference evidence="3" key="1">
    <citation type="submission" date="2023-09" db="UniProtKB">
        <authorList>
            <consortium name="Ensembl"/>
        </authorList>
    </citation>
    <scope>IDENTIFICATION</scope>
</reference>
<protein>
    <submittedName>
        <fullName evidence="5">Histone H2B subacrosomal variant-like</fullName>
    </submittedName>
</protein>
<comment type="similarity">
    <text evidence="1">Belongs to the histone H2B family.</text>
</comment>
<gene>
    <name evidence="3 5" type="primary">LOC109680353</name>
</gene>
<dbReference type="PRINTS" id="PR00621">
    <property type="entry name" value="HISTONEH2B"/>
</dbReference>
<dbReference type="GO" id="GO:0000786">
    <property type="term" value="C:nucleosome"/>
    <property type="evidence" value="ECO:0007669"/>
    <property type="project" value="InterPro"/>
</dbReference>
<sequence>MARSVIQKHRSIRRHVSSIYRKKSYCRVHFGHRNYSLYVNKVLKEVVPHGGISSRTFNVMNILINDIFARIAMEAHHQMHLRNRCTLTPEDVQKAVYLLCPRKLAKHAVAFGSEVVHRFVHS</sequence>
<dbReference type="GO" id="GO:0046982">
    <property type="term" value="F:protein heterodimerization activity"/>
    <property type="evidence" value="ECO:0007669"/>
    <property type="project" value="InterPro"/>
</dbReference>
<proteinExistence type="inferred from homology"/>
<dbReference type="InterPro" id="IPR007125">
    <property type="entry name" value="H2A/H2B/H3"/>
</dbReference>
<dbReference type="RefSeq" id="XP_020010821.1">
    <property type="nucleotide sequence ID" value="XM_020155232.1"/>
</dbReference>
<dbReference type="Ensembl" id="ENSCCNT00000006214.1">
    <property type="protein sequence ID" value="ENSCCNP00000004722.1"/>
    <property type="gene ID" value="ENSCCNG00000005039.1"/>
</dbReference>
<evidence type="ECO:0000259" key="2">
    <source>
        <dbReference type="Pfam" id="PF00125"/>
    </source>
</evidence>
<dbReference type="GO" id="GO:0005634">
    <property type="term" value="C:nucleus"/>
    <property type="evidence" value="ECO:0007669"/>
    <property type="project" value="UniProtKB-ARBA"/>
</dbReference>
<feature type="domain" description="Core Histone H2A/H2B/H3" evidence="2">
    <location>
        <begin position="20"/>
        <end position="98"/>
    </location>
</feature>
<dbReference type="GO" id="GO:0030527">
    <property type="term" value="F:structural constituent of chromatin"/>
    <property type="evidence" value="ECO:0007669"/>
    <property type="project" value="InterPro"/>
</dbReference>